<name>A0AAD9JY60_9ANNE</name>
<keyword evidence="2" id="KW-1185">Reference proteome</keyword>
<evidence type="ECO:0000313" key="1">
    <source>
        <dbReference type="EMBL" id="KAK2160865.1"/>
    </source>
</evidence>
<evidence type="ECO:0000313" key="2">
    <source>
        <dbReference type="Proteomes" id="UP001208570"/>
    </source>
</evidence>
<organism evidence="1 2">
    <name type="scientific">Paralvinella palmiformis</name>
    <dbReference type="NCBI Taxonomy" id="53620"/>
    <lineage>
        <taxon>Eukaryota</taxon>
        <taxon>Metazoa</taxon>
        <taxon>Spiralia</taxon>
        <taxon>Lophotrochozoa</taxon>
        <taxon>Annelida</taxon>
        <taxon>Polychaeta</taxon>
        <taxon>Sedentaria</taxon>
        <taxon>Canalipalpata</taxon>
        <taxon>Terebellida</taxon>
        <taxon>Terebelliformia</taxon>
        <taxon>Alvinellidae</taxon>
        <taxon>Paralvinella</taxon>
    </lineage>
</organism>
<reference evidence="1" key="1">
    <citation type="journal article" date="2023" name="Mol. Biol. Evol.">
        <title>Third-Generation Sequencing Reveals the Adaptive Role of the Epigenome in Three Deep-Sea Polychaetes.</title>
        <authorList>
            <person name="Perez M."/>
            <person name="Aroh O."/>
            <person name="Sun Y."/>
            <person name="Lan Y."/>
            <person name="Juniper S.K."/>
            <person name="Young C.R."/>
            <person name="Angers B."/>
            <person name="Qian P.Y."/>
        </authorList>
    </citation>
    <scope>NUCLEOTIDE SEQUENCE</scope>
    <source>
        <strain evidence="1">P08H-3</strain>
    </source>
</reference>
<comment type="caution">
    <text evidence="1">The sequence shown here is derived from an EMBL/GenBank/DDBJ whole genome shotgun (WGS) entry which is preliminary data.</text>
</comment>
<sequence>METEKITSCIATRAIIDELCRFADAGLVLAASVTDFLIDGITVSVRILELCRMSFDLTVLFQSVLECGIISFKNNHVANGECGRLTGHWIPTDHLAVVQKDGGIQIIGRREDIIVQDGAKMYPHKYEIILRRMVQIKEASVFGVPNRKLGQDPVRDIS</sequence>
<dbReference type="Proteomes" id="UP001208570">
    <property type="component" value="Unassembled WGS sequence"/>
</dbReference>
<accession>A0AAD9JY60</accession>
<dbReference type="EMBL" id="JAODUP010000126">
    <property type="protein sequence ID" value="KAK2160865.1"/>
    <property type="molecule type" value="Genomic_DNA"/>
</dbReference>
<dbReference type="SUPFAM" id="SSF56801">
    <property type="entry name" value="Acetyl-CoA synthetase-like"/>
    <property type="match status" value="1"/>
</dbReference>
<protein>
    <submittedName>
        <fullName evidence="1">Uncharacterized protein</fullName>
    </submittedName>
</protein>
<dbReference type="AlphaFoldDB" id="A0AAD9JY60"/>
<gene>
    <name evidence="1" type="ORF">LSH36_126g09002</name>
</gene>
<proteinExistence type="predicted"/>